<proteinExistence type="predicted"/>
<organism evidence="3 4">
    <name type="scientific">Tigriopus californicus</name>
    <name type="common">Marine copepod</name>
    <dbReference type="NCBI Taxonomy" id="6832"/>
    <lineage>
        <taxon>Eukaryota</taxon>
        <taxon>Metazoa</taxon>
        <taxon>Ecdysozoa</taxon>
        <taxon>Arthropoda</taxon>
        <taxon>Crustacea</taxon>
        <taxon>Multicrustacea</taxon>
        <taxon>Hexanauplia</taxon>
        <taxon>Copepoda</taxon>
        <taxon>Harpacticoida</taxon>
        <taxon>Harpacticidae</taxon>
        <taxon>Tigriopus</taxon>
    </lineage>
</organism>
<dbReference type="EMBL" id="VCGU01000004">
    <property type="protein sequence ID" value="TRY76395.1"/>
    <property type="molecule type" value="Genomic_DNA"/>
</dbReference>
<accession>A0A553PFB8</accession>
<protein>
    <submittedName>
        <fullName evidence="3">Uncharacterized protein</fullName>
    </submittedName>
</protein>
<gene>
    <name evidence="3" type="ORF">TCAL_17429</name>
</gene>
<feature type="region of interest" description="Disordered" evidence="1">
    <location>
        <begin position="52"/>
        <end position="74"/>
    </location>
</feature>
<dbReference type="Gene3D" id="1.20.1440.130">
    <property type="entry name" value="VKOR domain"/>
    <property type="match status" value="1"/>
</dbReference>
<keyword evidence="2" id="KW-1133">Transmembrane helix</keyword>
<keyword evidence="2" id="KW-0812">Transmembrane</keyword>
<evidence type="ECO:0000256" key="1">
    <source>
        <dbReference type="SAM" id="MobiDB-lite"/>
    </source>
</evidence>
<keyword evidence="2" id="KW-0472">Membrane</keyword>
<dbReference type="InterPro" id="IPR038354">
    <property type="entry name" value="VKOR_sf"/>
</dbReference>
<comment type="caution">
    <text evidence="3">The sequence shown here is derived from an EMBL/GenBank/DDBJ whole genome shotgun (WGS) entry which is preliminary data.</text>
</comment>
<dbReference type="AlphaFoldDB" id="A0A553PFB8"/>
<name>A0A553PFB8_TIGCA</name>
<feature type="transmembrane region" description="Helical" evidence="2">
    <location>
        <begin position="20"/>
        <end position="44"/>
    </location>
</feature>
<sequence>MWFCLPNFGSIYLGYILYSSWRTCAFVCVAIYATNFLLLIASFAKMRVHSLRNTPNGHSRTRTTRPKPPFAYLK</sequence>
<reference evidence="3 4" key="1">
    <citation type="journal article" date="2018" name="Nat. Ecol. Evol.">
        <title>Genomic signatures of mitonuclear coevolution across populations of Tigriopus californicus.</title>
        <authorList>
            <person name="Barreto F.S."/>
            <person name="Watson E.T."/>
            <person name="Lima T.G."/>
            <person name="Willett C.S."/>
            <person name="Edmands S."/>
            <person name="Li W."/>
            <person name="Burton R.S."/>
        </authorList>
    </citation>
    <scope>NUCLEOTIDE SEQUENCE [LARGE SCALE GENOMIC DNA]</scope>
    <source>
        <strain evidence="3 4">San Diego</strain>
    </source>
</reference>
<dbReference type="Proteomes" id="UP000318571">
    <property type="component" value="Chromosome 5"/>
</dbReference>
<evidence type="ECO:0000256" key="2">
    <source>
        <dbReference type="SAM" id="Phobius"/>
    </source>
</evidence>
<evidence type="ECO:0000313" key="3">
    <source>
        <dbReference type="EMBL" id="TRY76395.1"/>
    </source>
</evidence>
<evidence type="ECO:0000313" key="4">
    <source>
        <dbReference type="Proteomes" id="UP000318571"/>
    </source>
</evidence>
<keyword evidence="4" id="KW-1185">Reference proteome</keyword>